<proteinExistence type="predicted"/>
<accession>A0A2M8KXR2</accession>
<dbReference type="AlphaFoldDB" id="A0A2M8KXR2"/>
<dbReference type="EMBL" id="PFEF01000003">
    <property type="protein sequence ID" value="PJE64719.1"/>
    <property type="molecule type" value="Genomic_DNA"/>
</dbReference>
<sequence>MSDTVLAADCPIGTPEITVFYINGILSDDGKAEFSRMRLEEEFEKLPGNPVPLGCIEFKVVYNTNQNLFLDLFESTLQKLGIDPSIFWILLRGTSALDTFTQIVIDTFAQIILDSYITSVDLGEHIHYTIQSFFSEGEK</sequence>
<evidence type="ECO:0000313" key="1">
    <source>
        <dbReference type="EMBL" id="PJE64719.1"/>
    </source>
</evidence>
<gene>
    <name evidence="1" type="ORF">COU90_00390</name>
</gene>
<name>A0A2M8KXR2_9BACT</name>
<evidence type="ECO:0000313" key="2">
    <source>
        <dbReference type="Proteomes" id="UP000229098"/>
    </source>
</evidence>
<comment type="caution">
    <text evidence="1">The sequence shown here is derived from an EMBL/GenBank/DDBJ whole genome shotgun (WGS) entry which is preliminary data.</text>
</comment>
<reference evidence="2" key="1">
    <citation type="submission" date="2017-09" db="EMBL/GenBank/DDBJ databases">
        <title>Depth-based differentiation of microbial function through sediment-hosted aquifers and enrichment of novel symbionts in the deep terrestrial subsurface.</title>
        <authorList>
            <person name="Probst A.J."/>
            <person name="Ladd B."/>
            <person name="Jarett J.K."/>
            <person name="Geller-Mcgrath D.E."/>
            <person name="Sieber C.M.K."/>
            <person name="Emerson J.B."/>
            <person name="Anantharaman K."/>
            <person name="Thomas B.C."/>
            <person name="Malmstrom R."/>
            <person name="Stieglmeier M."/>
            <person name="Klingl A."/>
            <person name="Woyke T."/>
            <person name="Ryan C.M."/>
            <person name="Banfield J.F."/>
        </authorList>
    </citation>
    <scope>NUCLEOTIDE SEQUENCE [LARGE SCALE GENOMIC DNA]</scope>
</reference>
<organism evidence="1 2">
    <name type="scientific">Candidatus Ryanbacteria bacterium CG10_big_fil_rev_8_21_14_0_10_43_42</name>
    <dbReference type="NCBI Taxonomy" id="1974864"/>
    <lineage>
        <taxon>Bacteria</taxon>
        <taxon>Candidatus Ryaniibacteriota</taxon>
    </lineage>
</organism>
<protein>
    <submittedName>
        <fullName evidence="1">Uncharacterized protein</fullName>
    </submittedName>
</protein>
<dbReference type="Proteomes" id="UP000229098">
    <property type="component" value="Unassembled WGS sequence"/>
</dbReference>